<dbReference type="RefSeq" id="WP_273618454.1">
    <property type="nucleotide sequence ID" value="NZ_CP117417.1"/>
</dbReference>
<dbReference type="SUPFAM" id="SSF56935">
    <property type="entry name" value="Porins"/>
    <property type="match status" value="1"/>
</dbReference>
<dbReference type="EMBL" id="CP117417">
    <property type="protein sequence ID" value="WCT78110.1"/>
    <property type="molecule type" value="Genomic_DNA"/>
</dbReference>
<gene>
    <name evidence="3" type="ORF">PQ457_03805</name>
</gene>
<proteinExistence type="predicted"/>
<evidence type="ECO:0000313" key="3">
    <source>
        <dbReference type="EMBL" id="WCT78110.1"/>
    </source>
</evidence>
<keyword evidence="4" id="KW-1185">Reference proteome</keyword>
<name>A0ABY7TXW4_9SPHN</name>
<reference evidence="3 4" key="1">
    <citation type="submission" date="2023-02" db="EMBL/GenBank/DDBJ databases">
        <title>Genome sequence of Novosphingobium humi KACC 19094.</title>
        <authorList>
            <person name="Kim S."/>
            <person name="Heo J."/>
            <person name="Kwon S.-W."/>
        </authorList>
    </citation>
    <scope>NUCLEOTIDE SEQUENCE [LARGE SCALE GENOMIC DNA]</scope>
    <source>
        <strain evidence="3 4">KACC 19094</strain>
    </source>
</reference>
<dbReference type="Proteomes" id="UP001218231">
    <property type="component" value="Chromosome"/>
</dbReference>
<dbReference type="InterPro" id="IPR045748">
    <property type="entry name" value="DcaP"/>
</dbReference>
<organism evidence="3 4">
    <name type="scientific">Novosphingobium humi</name>
    <dbReference type="NCBI Taxonomy" id="2282397"/>
    <lineage>
        <taxon>Bacteria</taxon>
        <taxon>Pseudomonadati</taxon>
        <taxon>Pseudomonadota</taxon>
        <taxon>Alphaproteobacteria</taxon>
        <taxon>Sphingomonadales</taxon>
        <taxon>Sphingomonadaceae</taxon>
        <taxon>Novosphingobium</taxon>
    </lineage>
</organism>
<keyword evidence="1" id="KW-0175">Coiled coil</keyword>
<evidence type="ECO:0000313" key="4">
    <source>
        <dbReference type="Proteomes" id="UP001218231"/>
    </source>
</evidence>
<dbReference type="Pfam" id="PF19577">
    <property type="entry name" value="DcaP"/>
    <property type="match status" value="1"/>
</dbReference>
<feature type="signal peptide" evidence="2">
    <location>
        <begin position="1"/>
        <end position="21"/>
    </location>
</feature>
<keyword evidence="2" id="KW-0732">Signal</keyword>
<protein>
    <submittedName>
        <fullName evidence="3">DcaP family trimeric outer membrane transporter</fullName>
    </submittedName>
</protein>
<accession>A0ABY7TXW4</accession>
<evidence type="ECO:0000256" key="2">
    <source>
        <dbReference type="SAM" id="SignalP"/>
    </source>
</evidence>
<evidence type="ECO:0000256" key="1">
    <source>
        <dbReference type="SAM" id="Coils"/>
    </source>
</evidence>
<sequence length="497" mass="52890">MTLFRGKARAMAVLLGASALAAPGAVMAKPAPALSAREAALLARLEKLEAEVSQLRADAANARQQQGEAVQVAQNAAQNAVTQANTATQVAQSAAKEAKATGERVAAVEKKPTPEGMRVGATNIRIGGFLKFNADYSHFDGGTVATNTLGRDFYLPQAIPVVTPTSRGTTDTDFNAKQTRIWLNLDTTVAGHTLRGYLETDFQTTASAAASVTGGGSQRTTNGYTLALRRAFVQLDKWTFGQDWSTFQNTAVLPESTDFVGATEGTVFVRQPLVRYSTPLSKVATLHVSVENPESATANAGSAALVENGTDHLPDFVARLNYMTRRGEISFAALGRQVRTEAAGTGITRAGFGGSFAGKIFLNEKRTSDLRFSATYGQNIGRYVGLNFAPDAVYVAATNSLADVRVFAALAAARIAITPTLRVNVIGSMQNADYDGSLSPTAIAAYNKKAWSGAVNLFYSPVKAIDLGIEYRHGQRELVNGQKGNIDRLEFAARYNF</sequence>
<feature type="coiled-coil region" evidence="1">
    <location>
        <begin position="31"/>
        <end position="65"/>
    </location>
</feature>
<feature type="chain" id="PRO_5045465926" evidence="2">
    <location>
        <begin position="22"/>
        <end position="497"/>
    </location>
</feature>